<gene>
    <name evidence="2" type="ORF">LCGC14_1258430</name>
</gene>
<feature type="region of interest" description="Disordered" evidence="1">
    <location>
        <begin position="1"/>
        <end position="32"/>
    </location>
</feature>
<dbReference type="EMBL" id="LAZR01006955">
    <property type="protein sequence ID" value="KKM88466.1"/>
    <property type="molecule type" value="Genomic_DNA"/>
</dbReference>
<organism evidence="2">
    <name type="scientific">marine sediment metagenome</name>
    <dbReference type="NCBI Taxonomy" id="412755"/>
    <lineage>
        <taxon>unclassified sequences</taxon>
        <taxon>metagenomes</taxon>
        <taxon>ecological metagenomes</taxon>
    </lineage>
</organism>
<name>A0A0F9LMR6_9ZZZZ</name>
<feature type="compositionally biased region" description="Basic and acidic residues" evidence="1">
    <location>
        <begin position="20"/>
        <end position="32"/>
    </location>
</feature>
<sequence length="61" mass="6856">MKRQSVPSPSKGVSAWPTGSRRDKANSPARGELRCSVKSQIRMFFQMRKPPVSQRLSLLTP</sequence>
<accession>A0A0F9LMR6</accession>
<protein>
    <submittedName>
        <fullName evidence="2">Uncharacterized protein</fullName>
    </submittedName>
</protein>
<proteinExistence type="predicted"/>
<comment type="caution">
    <text evidence="2">The sequence shown here is derived from an EMBL/GenBank/DDBJ whole genome shotgun (WGS) entry which is preliminary data.</text>
</comment>
<evidence type="ECO:0000313" key="2">
    <source>
        <dbReference type="EMBL" id="KKM88466.1"/>
    </source>
</evidence>
<evidence type="ECO:0000256" key="1">
    <source>
        <dbReference type="SAM" id="MobiDB-lite"/>
    </source>
</evidence>
<dbReference type="AlphaFoldDB" id="A0A0F9LMR6"/>
<reference evidence="2" key="1">
    <citation type="journal article" date="2015" name="Nature">
        <title>Complex archaea that bridge the gap between prokaryotes and eukaryotes.</title>
        <authorList>
            <person name="Spang A."/>
            <person name="Saw J.H."/>
            <person name="Jorgensen S.L."/>
            <person name="Zaremba-Niedzwiedzka K."/>
            <person name="Martijn J."/>
            <person name="Lind A.E."/>
            <person name="van Eijk R."/>
            <person name="Schleper C."/>
            <person name="Guy L."/>
            <person name="Ettema T.J."/>
        </authorList>
    </citation>
    <scope>NUCLEOTIDE SEQUENCE</scope>
</reference>